<evidence type="ECO:0000256" key="1">
    <source>
        <dbReference type="SAM" id="Phobius"/>
    </source>
</evidence>
<evidence type="ECO:0000313" key="3">
    <source>
        <dbReference type="EMBL" id="TCW53159.1"/>
    </source>
</evidence>
<proteinExistence type="predicted"/>
<dbReference type="GO" id="GO:0005886">
    <property type="term" value="C:plasma membrane"/>
    <property type="evidence" value="ECO:0007669"/>
    <property type="project" value="TreeGrafter"/>
</dbReference>
<feature type="transmembrane region" description="Helical" evidence="1">
    <location>
        <begin position="28"/>
        <end position="47"/>
    </location>
</feature>
<organism evidence="3 4">
    <name type="scientific">Bacillus thuringiensis</name>
    <dbReference type="NCBI Taxonomy" id="1428"/>
    <lineage>
        <taxon>Bacteria</taxon>
        <taxon>Bacillati</taxon>
        <taxon>Bacillota</taxon>
        <taxon>Bacilli</taxon>
        <taxon>Bacillales</taxon>
        <taxon>Bacillaceae</taxon>
        <taxon>Bacillus</taxon>
        <taxon>Bacillus cereus group</taxon>
    </lineage>
</organism>
<dbReference type="InterPro" id="IPR051599">
    <property type="entry name" value="Cell_Envelope_Assoc"/>
</dbReference>
<dbReference type="EMBL" id="SMDG01000012">
    <property type="protein sequence ID" value="TCW53159.1"/>
    <property type="molecule type" value="Genomic_DNA"/>
</dbReference>
<feature type="transmembrane region" description="Helical" evidence="1">
    <location>
        <begin position="53"/>
        <end position="79"/>
    </location>
</feature>
<dbReference type="Proteomes" id="UP000295285">
    <property type="component" value="Unassembled WGS sequence"/>
</dbReference>
<gene>
    <name evidence="3" type="ORF">EC910_112108</name>
</gene>
<dbReference type="CDD" id="cd06259">
    <property type="entry name" value="YdcF-like"/>
    <property type="match status" value="1"/>
</dbReference>
<feature type="transmembrane region" description="Helical" evidence="1">
    <location>
        <begin position="124"/>
        <end position="150"/>
    </location>
</feature>
<dbReference type="Gene3D" id="3.40.50.620">
    <property type="entry name" value="HUPs"/>
    <property type="match status" value="1"/>
</dbReference>
<evidence type="ECO:0000313" key="4">
    <source>
        <dbReference type="Proteomes" id="UP000295285"/>
    </source>
</evidence>
<feature type="transmembrane region" description="Helical" evidence="1">
    <location>
        <begin position="91"/>
        <end position="118"/>
    </location>
</feature>
<protein>
    <submittedName>
        <fullName evidence="3">Uncharacterized SAM-binding protein YcdF (DUF218 family)</fullName>
    </submittedName>
</protein>
<dbReference type="InterPro" id="IPR014729">
    <property type="entry name" value="Rossmann-like_a/b/a_fold"/>
</dbReference>
<dbReference type="AlphaFoldDB" id="A0A4R4BD47"/>
<feature type="transmembrane region" description="Helical" evidence="1">
    <location>
        <begin position="303"/>
        <end position="327"/>
    </location>
</feature>
<comment type="caution">
    <text evidence="3">The sequence shown here is derived from an EMBL/GenBank/DDBJ whole genome shotgun (WGS) entry which is preliminary data.</text>
</comment>
<name>A0A4R4BD47_BACTU</name>
<dbReference type="GO" id="GO:0043164">
    <property type="term" value="P:Gram-negative-bacterium-type cell wall biogenesis"/>
    <property type="evidence" value="ECO:0007669"/>
    <property type="project" value="TreeGrafter"/>
</dbReference>
<dbReference type="RefSeq" id="WP_131933873.1">
    <property type="nucleotide sequence ID" value="NZ_SMDF01000012.1"/>
</dbReference>
<sequence length="328" mass="37743">MLIYTIIGFILLGLFGFIFTKEKRRISLAFILTAGLGIIILVFMNFIGERNEVANLIFMFLFFGIMPLSVLTMSFYLYLNGKIMLKREGRRLANLLSLLISIVIFVMLGLCIKLALTVYNPSLYMYYVTIILLFLYFTYIFMSYLIYAIIYHFVKIKYKPDFIIVLGSGLIGEKVPPLLGSRLDKGMDEYMKYNKEPKIIVSGGQGPDELVSEASAMKKYLVNKGMKEEDVLMEDESRNTLQNMMFSKNIMDSIKSDHKSIFVTNNYHVFRASIYARLAGLKCEGVGSNTAKYYLPSAFLREYIGILVMYRWWHITFVSLLLLSIIIS</sequence>
<keyword evidence="1" id="KW-1133">Transmembrane helix</keyword>
<evidence type="ECO:0000259" key="2">
    <source>
        <dbReference type="Pfam" id="PF02698"/>
    </source>
</evidence>
<feature type="domain" description="DUF218" evidence="2">
    <location>
        <begin position="161"/>
        <end position="305"/>
    </location>
</feature>
<dbReference type="PANTHER" id="PTHR30336">
    <property type="entry name" value="INNER MEMBRANE PROTEIN, PROBABLE PERMEASE"/>
    <property type="match status" value="1"/>
</dbReference>
<feature type="transmembrane region" description="Helical" evidence="1">
    <location>
        <begin position="6"/>
        <end position="21"/>
    </location>
</feature>
<dbReference type="InterPro" id="IPR003848">
    <property type="entry name" value="DUF218"/>
</dbReference>
<accession>A0A4R4BD47</accession>
<dbReference type="GO" id="GO:0000270">
    <property type="term" value="P:peptidoglycan metabolic process"/>
    <property type="evidence" value="ECO:0007669"/>
    <property type="project" value="TreeGrafter"/>
</dbReference>
<dbReference type="Pfam" id="PF02698">
    <property type="entry name" value="DUF218"/>
    <property type="match status" value="1"/>
</dbReference>
<keyword evidence="1" id="KW-0472">Membrane</keyword>
<dbReference type="PANTHER" id="PTHR30336:SF18">
    <property type="entry name" value="MEMBRANE PROTEIN"/>
    <property type="match status" value="1"/>
</dbReference>
<keyword evidence="1" id="KW-0812">Transmembrane</keyword>
<reference evidence="3 4" key="1">
    <citation type="submission" date="2019-03" db="EMBL/GenBank/DDBJ databases">
        <title>Above-ground endophytic microbial communities from plants in different locations in the United States.</title>
        <authorList>
            <person name="Frank C."/>
        </authorList>
    </citation>
    <scope>NUCLEOTIDE SEQUENCE [LARGE SCALE GENOMIC DNA]</scope>
    <source>
        <strain evidence="3 4">LP_2_YM</strain>
    </source>
</reference>